<feature type="compositionally biased region" description="Polar residues" evidence="6">
    <location>
        <begin position="48"/>
        <end position="59"/>
    </location>
</feature>
<dbReference type="OrthoDB" id="9970435at2759"/>
<dbReference type="PANTHER" id="PTHR10783">
    <property type="entry name" value="XENOTROPIC AND POLYTROPIC RETROVIRUS RECEPTOR 1-RELATED"/>
    <property type="match status" value="1"/>
</dbReference>
<feature type="transmembrane region" description="Helical" evidence="7">
    <location>
        <begin position="793"/>
        <end position="813"/>
    </location>
</feature>
<evidence type="ECO:0008006" key="12">
    <source>
        <dbReference type="Google" id="ProtNLM"/>
    </source>
</evidence>
<dbReference type="InterPro" id="IPR004331">
    <property type="entry name" value="SPX_dom"/>
</dbReference>
<evidence type="ECO:0000256" key="6">
    <source>
        <dbReference type="SAM" id="MobiDB-lite"/>
    </source>
</evidence>
<dbReference type="CDD" id="cd14475">
    <property type="entry name" value="SPX_SYG1_like"/>
    <property type="match status" value="1"/>
</dbReference>
<feature type="transmembrane region" description="Helical" evidence="7">
    <location>
        <begin position="569"/>
        <end position="588"/>
    </location>
</feature>
<reference evidence="11" key="2">
    <citation type="submission" date="2015-01" db="EMBL/GenBank/DDBJ databases">
        <title>Evolutionary Origins and Diversification of the Mycorrhizal Mutualists.</title>
        <authorList>
            <consortium name="DOE Joint Genome Institute"/>
            <consortium name="Mycorrhizal Genomics Consortium"/>
            <person name="Kohler A."/>
            <person name="Kuo A."/>
            <person name="Nagy L.G."/>
            <person name="Floudas D."/>
            <person name="Copeland A."/>
            <person name="Barry K.W."/>
            <person name="Cichocki N."/>
            <person name="Veneault-Fourrey C."/>
            <person name="LaButti K."/>
            <person name="Lindquist E.A."/>
            <person name="Lipzen A."/>
            <person name="Lundell T."/>
            <person name="Morin E."/>
            <person name="Murat C."/>
            <person name="Riley R."/>
            <person name="Ohm R."/>
            <person name="Sun H."/>
            <person name="Tunlid A."/>
            <person name="Henrissat B."/>
            <person name="Grigoriev I.V."/>
            <person name="Hibbett D.S."/>
            <person name="Martin F."/>
        </authorList>
    </citation>
    <scope>NUCLEOTIDE SEQUENCE [LARGE SCALE GENOMIC DNA]</scope>
    <source>
        <strain evidence="11">MAFF 305830</strain>
    </source>
</reference>
<evidence type="ECO:0000256" key="4">
    <source>
        <dbReference type="ARBA" id="ARBA00022989"/>
    </source>
</evidence>
<dbReference type="AlphaFoldDB" id="A0A0C3ASA3"/>
<dbReference type="GO" id="GO:0016036">
    <property type="term" value="P:cellular response to phosphate starvation"/>
    <property type="evidence" value="ECO:0007669"/>
    <property type="project" value="TreeGrafter"/>
</dbReference>
<feature type="compositionally biased region" description="Acidic residues" evidence="6">
    <location>
        <begin position="870"/>
        <end position="880"/>
    </location>
</feature>
<protein>
    <recommendedName>
        <fullName evidence="12">SPX domain-containing protein</fullName>
    </recommendedName>
</protein>
<evidence type="ECO:0000256" key="3">
    <source>
        <dbReference type="ARBA" id="ARBA00022692"/>
    </source>
</evidence>
<dbReference type="GO" id="GO:0006817">
    <property type="term" value="P:phosphate ion transport"/>
    <property type="evidence" value="ECO:0007669"/>
    <property type="project" value="TreeGrafter"/>
</dbReference>
<sequence length="909" mass="104178">MKFARYLEETLVPEWKRAYIDYRGLKKRITAIKEQLAAQKQAAREANRTSISEANSTPLPFSPYRNRRKAAQGEQQQHPETSPTTEVSPVLARGQTYSGTLRTPQPQQDQVTSTPARRTPGGGYGSFALTPPLTGGSRNLYRESGDAPNSPPEMTLPPPIKSISDLRINALPGEDEQAKKTAVTTASPNQARILRTRTNSESALSPRNQRSSVRADNSPVTPRRPRLLSTFSNVRKRSNSAAVSVPVPTTLHEVLETMTPLQVQFVQALDMELAKVQNFYREREKDALVRSALIKEQLNDLKDHRRIFHAYEEQQSGFIVPKAIGKLAAHLSPSRMPWALGHKDDHDDTVGPGPTQSTSRPGVSRQGSPQPRFDPDEYQNAKKKLKKAVLEFYRGIEYLHNYRILNLTGFRKALKKFEKATQIRVSQLYHNERIEPSILSNPKPIDDMLENVEALYAARFEGGDKKKAKSRLRASFKQRSHHYSTFRTGMCIGLSIPAIAAGIYEACQPSTQERIPAWSSLLQIYLAFFIPVVFGLFVSLNIIVWAHVRINYIFIFELDVRTVVDSREYAELPAFLLMTLAYAFWFSFCGLDLKLGPTAWPMAWLVLAALILINPFPVFYPHSRRWILRKSGRLFMSGTRRVEFQDFFLGDQYCSMVYTLTNIYFMGCLYKSNFTMPWGKCELPLWEFPWLLASIPSFIRLVQCVRRYADSGQHLHLVNGGKYGSSILYYALYYNWRNAGSPYDKNFIAWVIFACVMSCYTTSWDFLMDWSLFQRDSKYRFLRKELIYTNHIWVYYFAIITNILIRFGWVFYIPVPGPHPNVRGGILGVAEALRRFQWNFFRLENEHLGNADQYRVTREVPLPYAVDPADLSEDGGDEDDQVRSRLSQKSPLRLSTLRKSPRDRRVTSE</sequence>
<evidence type="ECO:0000256" key="7">
    <source>
        <dbReference type="SAM" id="Phobius"/>
    </source>
</evidence>
<feature type="region of interest" description="Disordered" evidence="6">
    <location>
        <begin position="866"/>
        <end position="909"/>
    </location>
</feature>
<proteinExistence type="inferred from homology"/>
<gene>
    <name evidence="10" type="ORF">M408DRAFT_18233</name>
</gene>
<dbReference type="PROSITE" id="PS51380">
    <property type="entry name" value="EXS"/>
    <property type="match status" value="1"/>
</dbReference>
<feature type="compositionally biased region" description="Polar residues" evidence="6">
    <location>
        <begin position="95"/>
        <end position="116"/>
    </location>
</feature>
<dbReference type="Pfam" id="PF03105">
    <property type="entry name" value="SPX"/>
    <property type="match status" value="1"/>
</dbReference>
<dbReference type="Pfam" id="PF03124">
    <property type="entry name" value="EXS"/>
    <property type="match status" value="1"/>
</dbReference>
<feature type="region of interest" description="Disordered" evidence="6">
    <location>
        <begin position="175"/>
        <end position="225"/>
    </location>
</feature>
<evidence type="ECO:0000256" key="5">
    <source>
        <dbReference type="ARBA" id="ARBA00023136"/>
    </source>
</evidence>
<comment type="subcellular location">
    <subcellularLocation>
        <location evidence="1">Membrane</location>
        <topology evidence="1">Multi-pass membrane protein</topology>
    </subcellularLocation>
</comment>
<organism evidence="10 11">
    <name type="scientific">Serendipita vermifera MAFF 305830</name>
    <dbReference type="NCBI Taxonomy" id="933852"/>
    <lineage>
        <taxon>Eukaryota</taxon>
        <taxon>Fungi</taxon>
        <taxon>Dikarya</taxon>
        <taxon>Basidiomycota</taxon>
        <taxon>Agaricomycotina</taxon>
        <taxon>Agaricomycetes</taxon>
        <taxon>Sebacinales</taxon>
        <taxon>Serendipitaceae</taxon>
        <taxon>Serendipita</taxon>
    </lineage>
</organism>
<dbReference type="PROSITE" id="PS51382">
    <property type="entry name" value="SPX"/>
    <property type="match status" value="1"/>
</dbReference>
<comment type="similarity">
    <text evidence="2">Belongs to the SYG1 (TC 2.A.94) family.</text>
</comment>
<keyword evidence="4 7" id="KW-1133">Transmembrane helix</keyword>
<accession>A0A0C3ASA3</accession>
<feature type="domain" description="SPX" evidence="9">
    <location>
        <begin position="1"/>
        <end position="431"/>
    </location>
</feature>
<dbReference type="HOGENOM" id="CLU_006116_0_0_1"/>
<dbReference type="PANTHER" id="PTHR10783:SF103">
    <property type="entry name" value="SOLUTE CARRIER FAMILY 53 MEMBER 1"/>
    <property type="match status" value="1"/>
</dbReference>
<name>A0A0C3ASA3_SERVB</name>
<feature type="compositionally biased region" description="Polar residues" evidence="6">
    <location>
        <begin position="73"/>
        <end position="87"/>
    </location>
</feature>
<reference evidence="10 11" key="1">
    <citation type="submission" date="2014-04" db="EMBL/GenBank/DDBJ databases">
        <authorList>
            <consortium name="DOE Joint Genome Institute"/>
            <person name="Kuo A."/>
            <person name="Zuccaro A."/>
            <person name="Kohler A."/>
            <person name="Nagy L.G."/>
            <person name="Floudas D."/>
            <person name="Copeland A."/>
            <person name="Barry K.W."/>
            <person name="Cichocki N."/>
            <person name="Veneault-Fourrey C."/>
            <person name="LaButti K."/>
            <person name="Lindquist E.A."/>
            <person name="Lipzen A."/>
            <person name="Lundell T."/>
            <person name="Morin E."/>
            <person name="Murat C."/>
            <person name="Sun H."/>
            <person name="Tunlid A."/>
            <person name="Henrissat B."/>
            <person name="Grigoriev I.V."/>
            <person name="Hibbett D.S."/>
            <person name="Martin F."/>
            <person name="Nordberg H.P."/>
            <person name="Cantor M.N."/>
            <person name="Hua S.X."/>
        </authorList>
    </citation>
    <scope>NUCLEOTIDE SEQUENCE [LARGE SCALE GENOMIC DNA]</scope>
    <source>
        <strain evidence="10 11">MAFF 305830</strain>
    </source>
</reference>
<keyword evidence="11" id="KW-1185">Reference proteome</keyword>
<feature type="transmembrane region" description="Helical" evidence="7">
    <location>
        <begin position="524"/>
        <end position="548"/>
    </location>
</feature>
<evidence type="ECO:0000256" key="2">
    <source>
        <dbReference type="ARBA" id="ARBA00009665"/>
    </source>
</evidence>
<feature type="region of interest" description="Disordered" evidence="6">
    <location>
        <begin position="43"/>
        <end position="160"/>
    </location>
</feature>
<dbReference type="Proteomes" id="UP000054097">
    <property type="component" value="Unassembled WGS sequence"/>
</dbReference>
<dbReference type="STRING" id="933852.A0A0C3ASA3"/>
<dbReference type="GO" id="GO:0000822">
    <property type="term" value="F:inositol hexakisphosphate binding"/>
    <property type="evidence" value="ECO:0007669"/>
    <property type="project" value="TreeGrafter"/>
</dbReference>
<feature type="compositionally biased region" description="Pro residues" evidence="6">
    <location>
        <begin position="149"/>
        <end position="160"/>
    </location>
</feature>
<feature type="domain" description="EXS" evidence="8">
    <location>
        <begin position="680"/>
        <end position="874"/>
    </location>
</feature>
<feature type="transmembrane region" description="Helical" evidence="7">
    <location>
        <begin position="747"/>
        <end position="773"/>
    </location>
</feature>
<feature type="compositionally biased region" description="Polar residues" evidence="6">
    <location>
        <begin position="182"/>
        <end position="220"/>
    </location>
</feature>
<evidence type="ECO:0000256" key="1">
    <source>
        <dbReference type="ARBA" id="ARBA00004141"/>
    </source>
</evidence>
<feature type="compositionally biased region" description="Polar residues" evidence="6">
    <location>
        <begin position="354"/>
        <end position="369"/>
    </location>
</feature>
<dbReference type="InterPro" id="IPR004342">
    <property type="entry name" value="EXS_C"/>
</dbReference>
<evidence type="ECO:0000259" key="9">
    <source>
        <dbReference type="PROSITE" id="PS51382"/>
    </source>
</evidence>
<evidence type="ECO:0000313" key="11">
    <source>
        <dbReference type="Proteomes" id="UP000054097"/>
    </source>
</evidence>
<dbReference type="EMBL" id="KN824362">
    <property type="protein sequence ID" value="KIM22136.1"/>
    <property type="molecule type" value="Genomic_DNA"/>
</dbReference>
<dbReference type="GO" id="GO:0005794">
    <property type="term" value="C:Golgi apparatus"/>
    <property type="evidence" value="ECO:0007669"/>
    <property type="project" value="TreeGrafter"/>
</dbReference>
<evidence type="ECO:0000313" key="10">
    <source>
        <dbReference type="EMBL" id="KIM22136.1"/>
    </source>
</evidence>
<keyword evidence="5 7" id="KW-0472">Membrane</keyword>
<feature type="transmembrane region" description="Helical" evidence="7">
    <location>
        <begin position="600"/>
        <end position="620"/>
    </location>
</feature>
<dbReference type="GO" id="GO:0005886">
    <property type="term" value="C:plasma membrane"/>
    <property type="evidence" value="ECO:0007669"/>
    <property type="project" value="TreeGrafter"/>
</dbReference>
<evidence type="ECO:0000259" key="8">
    <source>
        <dbReference type="PROSITE" id="PS51380"/>
    </source>
</evidence>
<feature type="region of interest" description="Disordered" evidence="6">
    <location>
        <begin position="338"/>
        <end position="380"/>
    </location>
</feature>
<keyword evidence="3 7" id="KW-0812">Transmembrane</keyword>